<dbReference type="Proteomes" id="UP000028828">
    <property type="component" value="Unassembled WGS sequence"/>
</dbReference>
<proteinExistence type="predicted"/>
<organism evidence="2 3">
    <name type="scientific">Toxoplasma gondii p89</name>
    <dbReference type="NCBI Taxonomy" id="943119"/>
    <lineage>
        <taxon>Eukaryota</taxon>
        <taxon>Sar</taxon>
        <taxon>Alveolata</taxon>
        <taxon>Apicomplexa</taxon>
        <taxon>Conoidasida</taxon>
        <taxon>Coccidia</taxon>
        <taxon>Eucoccidiorida</taxon>
        <taxon>Eimeriorina</taxon>
        <taxon>Sarcocystidae</taxon>
        <taxon>Toxoplasma</taxon>
    </lineage>
</organism>
<dbReference type="OrthoDB" id="328929at2759"/>
<evidence type="ECO:0000313" key="3">
    <source>
        <dbReference type="Proteomes" id="UP000028828"/>
    </source>
</evidence>
<accession>A0A086KCW4</accession>
<dbReference type="VEuPathDB" id="ToxoDB:TGP89_228440"/>
<evidence type="ECO:0000256" key="1">
    <source>
        <dbReference type="SAM" id="MobiDB-lite"/>
    </source>
</evidence>
<dbReference type="AlphaFoldDB" id="A0A086KCW4"/>
<name>A0A086KCW4_TOXGO</name>
<feature type="region of interest" description="Disordered" evidence="1">
    <location>
        <begin position="79"/>
        <end position="102"/>
    </location>
</feature>
<gene>
    <name evidence="2" type="ORF">TGP89_228440</name>
</gene>
<dbReference type="EMBL" id="AEYI02001040">
    <property type="protein sequence ID" value="KFG42232.1"/>
    <property type="molecule type" value="Genomic_DNA"/>
</dbReference>
<reference evidence="2 3" key="1">
    <citation type="submission" date="2014-03" db="EMBL/GenBank/DDBJ databases">
        <authorList>
            <person name="Sibley D."/>
            <person name="Venepally P."/>
            <person name="Karamycheva S."/>
            <person name="Hadjithomas M."/>
            <person name="Khan A."/>
            <person name="Brunk B."/>
            <person name="Roos D."/>
            <person name="Caler E."/>
            <person name="Lorenzi H."/>
        </authorList>
    </citation>
    <scope>NUCLEOTIDE SEQUENCE [LARGE SCALE GENOMIC DNA]</scope>
    <source>
        <strain evidence="3">p89</strain>
    </source>
</reference>
<sequence>MDIPDVLPTLVKGRKLVEDFHWDQREADLRQTISTIASKLAELHREDAHLRQKKFINEERRKRRLLVTDSSFPSCLIESTSEAAPEQGASHGVKPLSSSRSYCPSTLSRRSIEGLESTSGSSRSLATNYCGTRATVASRGSLRSSQSQCLKKERSRGKRMLVPLPHRTGRCMSRPPAVWSAPQGRPSELQLVNEMSGGVKEYPMYDDAEIGLANIGEEMDKEMAAVPKSCRDDDDVMTTSEILELGNKTVESYLARTVALADSALERDQASRIEQFRRKFCIP</sequence>
<evidence type="ECO:0000313" key="2">
    <source>
        <dbReference type="EMBL" id="KFG42232.1"/>
    </source>
</evidence>
<comment type="caution">
    <text evidence="2">The sequence shown here is derived from an EMBL/GenBank/DDBJ whole genome shotgun (WGS) entry which is preliminary data.</text>
</comment>
<protein>
    <submittedName>
        <fullName evidence="2">Uncharacterized protein</fullName>
    </submittedName>
</protein>